<accession>A0ABP0L5C7</accession>
<protein>
    <submittedName>
        <fullName evidence="2">Uncharacterized protein</fullName>
    </submittedName>
</protein>
<keyword evidence="4" id="KW-1185">Reference proteome</keyword>
<evidence type="ECO:0000313" key="4">
    <source>
        <dbReference type="Proteomes" id="UP001642464"/>
    </source>
</evidence>
<evidence type="ECO:0000313" key="1">
    <source>
        <dbReference type="EMBL" id="CAK9033472.1"/>
    </source>
</evidence>
<reference evidence="2 4" key="1">
    <citation type="submission" date="2024-02" db="EMBL/GenBank/DDBJ databases">
        <authorList>
            <person name="Chen Y."/>
            <person name="Shah S."/>
            <person name="Dougan E. K."/>
            <person name="Thang M."/>
            <person name="Chan C."/>
        </authorList>
    </citation>
    <scope>NUCLEOTIDE SEQUENCE [LARGE SCALE GENOMIC DNA]</scope>
</reference>
<dbReference type="EMBL" id="CAXAMM010041239">
    <property type="protein sequence ID" value="CAK9098186.1"/>
    <property type="molecule type" value="Genomic_DNA"/>
</dbReference>
<dbReference type="EMBL" id="CAXAMM010014447">
    <property type="protein sequence ID" value="CAK9033768.1"/>
    <property type="molecule type" value="Genomic_DNA"/>
</dbReference>
<name>A0ABP0L5C7_9DINO</name>
<dbReference type="Proteomes" id="UP001642464">
    <property type="component" value="Unassembled WGS sequence"/>
</dbReference>
<comment type="caution">
    <text evidence="2">The sequence shown here is derived from an EMBL/GenBank/DDBJ whole genome shotgun (WGS) entry which is preliminary data.</text>
</comment>
<evidence type="ECO:0000313" key="2">
    <source>
        <dbReference type="EMBL" id="CAK9033768.1"/>
    </source>
</evidence>
<evidence type="ECO:0000313" key="3">
    <source>
        <dbReference type="EMBL" id="CAK9098186.1"/>
    </source>
</evidence>
<organism evidence="2 4">
    <name type="scientific">Durusdinium trenchii</name>
    <dbReference type="NCBI Taxonomy" id="1381693"/>
    <lineage>
        <taxon>Eukaryota</taxon>
        <taxon>Sar</taxon>
        <taxon>Alveolata</taxon>
        <taxon>Dinophyceae</taxon>
        <taxon>Suessiales</taxon>
        <taxon>Symbiodiniaceae</taxon>
        <taxon>Durusdinium</taxon>
    </lineage>
</organism>
<sequence>MGWSTVDAFFLKKSEASAKSIEDAEAVRLDDDDGDDVVEVGCQNPLQKAEGHSGQSSGSEIDGGGSLWWVDLLRQHTSHLPKAKAKETGEEWSVVSACSGLLAEGFVLQANLREQGGVHVWPWAGIGIPTPQ</sequence>
<proteinExistence type="predicted"/>
<dbReference type="EMBL" id="CAXAMM010014335">
    <property type="protein sequence ID" value="CAK9033472.1"/>
    <property type="molecule type" value="Genomic_DNA"/>
</dbReference>
<gene>
    <name evidence="1" type="ORF">SCF082_LOCUS20497</name>
    <name evidence="2" type="ORF">SCF082_LOCUS20639</name>
    <name evidence="3" type="ORF">SCF082_LOCUS46035</name>
</gene>